<evidence type="ECO:0000313" key="1">
    <source>
        <dbReference type="EMBL" id="TKJ05925.1"/>
    </source>
</evidence>
<feature type="non-terminal residue" evidence="1">
    <location>
        <position position="70"/>
    </location>
</feature>
<keyword evidence="1" id="KW-0863">Zinc-finger</keyword>
<dbReference type="GO" id="GO:0008270">
    <property type="term" value="F:zinc ion binding"/>
    <property type="evidence" value="ECO:0007669"/>
    <property type="project" value="UniProtKB-KW"/>
</dbReference>
<reference evidence="1 2" key="1">
    <citation type="journal article" date="2019" name="Environ. Microbiol.">
        <title>An active ?-lactamase is a part of an orchestrated cell wall stress resistance network of Bacillus subtilis and related rhizosphere species.</title>
        <authorList>
            <person name="Bucher T."/>
            <person name="Keren-Paz A."/>
            <person name="Hausser J."/>
            <person name="Olender T."/>
            <person name="Cytryn E."/>
            <person name="Kolodkin-Gal I."/>
        </authorList>
    </citation>
    <scope>NUCLEOTIDE SEQUENCE [LARGE SCALE GENOMIC DNA]</scope>
    <source>
        <strain evidence="1 2">I32</strain>
    </source>
</reference>
<proteinExistence type="predicted"/>
<sequence>MNKTEIRIEIINLQDKHCRECDYRNDPKMRYCWDHCEIGQRLNQLGIYLGGQNAQNKKKIRTKEMWNELC</sequence>
<comment type="caution">
    <text evidence="1">The sequence shown here is derived from an EMBL/GenBank/DDBJ whole genome shotgun (WGS) entry which is preliminary data.</text>
</comment>
<name>A0A9X9F7S8_BACCE</name>
<protein>
    <submittedName>
        <fullName evidence="1">Zinc-finger domain-containing protein</fullName>
    </submittedName>
</protein>
<organism evidence="1 2">
    <name type="scientific">Bacillus cereus</name>
    <dbReference type="NCBI Taxonomy" id="1396"/>
    <lineage>
        <taxon>Bacteria</taxon>
        <taxon>Bacillati</taxon>
        <taxon>Bacillota</taxon>
        <taxon>Bacilli</taxon>
        <taxon>Bacillales</taxon>
        <taxon>Bacillaceae</taxon>
        <taxon>Bacillus</taxon>
        <taxon>Bacillus cereus group</taxon>
    </lineage>
</organism>
<evidence type="ECO:0000313" key="2">
    <source>
        <dbReference type="Proteomes" id="UP000308444"/>
    </source>
</evidence>
<keyword evidence="1" id="KW-0479">Metal-binding</keyword>
<dbReference type="AlphaFoldDB" id="A0A9X9F7S8"/>
<accession>A0A9X9F7S8</accession>
<keyword evidence="1" id="KW-0862">Zinc</keyword>
<gene>
    <name evidence="1" type="ORF">FC695_07570</name>
</gene>
<dbReference type="Proteomes" id="UP000308444">
    <property type="component" value="Unassembled WGS sequence"/>
</dbReference>
<dbReference type="EMBL" id="SZOH01000410">
    <property type="protein sequence ID" value="TKJ05925.1"/>
    <property type="molecule type" value="Genomic_DNA"/>
</dbReference>